<reference evidence="1 2" key="1">
    <citation type="journal article" date="2011" name="PLoS Pathog.">
        <title>Genomic and proteomic analyses of the fungus Arthrobotrys oligospora provide insights into nematode-trap formation.</title>
        <authorList>
            <person name="Yang J."/>
            <person name="Wang L."/>
            <person name="Ji X."/>
            <person name="Feng Y."/>
            <person name="Li X."/>
            <person name="Zou C."/>
            <person name="Xu J."/>
            <person name="Ren Y."/>
            <person name="Mi Q."/>
            <person name="Wu J."/>
            <person name="Liu S."/>
            <person name="Liu Y."/>
            <person name="Huang X."/>
            <person name="Wang H."/>
            <person name="Niu X."/>
            <person name="Li J."/>
            <person name="Liang L."/>
            <person name="Luo Y."/>
            <person name="Ji K."/>
            <person name="Zhou W."/>
            <person name="Yu Z."/>
            <person name="Li G."/>
            <person name="Liu Y."/>
            <person name="Li L."/>
            <person name="Qiao M."/>
            <person name="Feng L."/>
            <person name="Zhang K.-Q."/>
        </authorList>
    </citation>
    <scope>NUCLEOTIDE SEQUENCE [LARGE SCALE GENOMIC DNA]</scope>
    <source>
        <strain evidence="2">ATCC 24927 / CBS 115.81 / DSM 1491</strain>
    </source>
</reference>
<dbReference type="HOGENOM" id="CLU_2249465_0_0_1"/>
<dbReference type="RefSeq" id="XP_011124074.1">
    <property type="nucleotide sequence ID" value="XM_011125772.1"/>
</dbReference>
<evidence type="ECO:0000313" key="1">
    <source>
        <dbReference type="EMBL" id="EGX47270.1"/>
    </source>
</evidence>
<dbReference type="InParanoid" id="G1XHW2"/>
<protein>
    <submittedName>
        <fullName evidence="1">Uncharacterized protein</fullName>
    </submittedName>
</protein>
<dbReference type="GeneID" id="22895051"/>
<accession>G1XHW2</accession>
<evidence type="ECO:0000313" key="2">
    <source>
        <dbReference type="Proteomes" id="UP000008784"/>
    </source>
</evidence>
<organism evidence="1 2">
    <name type="scientific">Arthrobotrys oligospora (strain ATCC 24927 / CBS 115.81 / DSM 1491)</name>
    <name type="common">Nematode-trapping fungus</name>
    <name type="synonym">Didymozoophaga oligospora</name>
    <dbReference type="NCBI Taxonomy" id="756982"/>
    <lineage>
        <taxon>Eukaryota</taxon>
        <taxon>Fungi</taxon>
        <taxon>Dikarya</taxon>
        <taxon>Ascomycota</taxon>
        <taxon>Pezizomycotina</taxon>
        <taxon>Orbiliomycetes</taxon>
        <taxon>Orbiliales</taxon>
        <taxon>Orbiliaceae</taxon>
        <taxon>Orbilia</taxon>
        <taxon>Orbilia oligospora</taxon>
    </lineage>
</organism>
<gene>
    <name evidence="1" type="ORF">AOL_s00091g14</name>
</gene>
<sequence length="104" mass="12029">MASQLPTPPKTVLTRRLGRVLEREPTNEELVARITDLTRENGMLRKQIQEFHELWSSVQNLISQTTSGMEKISRALGDFDSAYEYAEANWIKFWDSGEALPREF</sequence>
<keyword evidence="2" id="KW-1185">Reference proteome</keyword>
<dbReference type="AlphaFoldDB" id="G1XHW2"/>
<comment type="caution">
    <text evidence="1">The sequence shown here is derived from an EMBL/GenBank/DDBJ whole genome shotgun (WGS) entry which is preliminary data.</text>
</comment>
<dbReference type="Proteomes" id="UP000008784">
    <property type="component" value="Unassembled WGS sequence"/>
</dbReference>
<name>G1XHW2_ARTOA</name>
<proteinExistence type="predicted"/>
<dbReference type="EMBL" id="ADOT01000163">
    <property type="protein sequence ID" value="EGX47270.1"/>
    <property type="molecule type" value="Genomic_DNA"/>
</dbReference>